<dbReference type="SUPFAM" id="SSF48452">
    <property type="entry name" value="TPR-like"/>
    <property type="match status" value="1"/>
</dbReference>
<dbReference type="Proteomes" id="UP001153148">
    <property type="component" value="Unassembled WGS sequence"/>
</dbReference>
<keyword evidence="2" id="KW-0802">TPR repeat</keyword>
<dbReference type="EMBL" id="CAJPIN010009704">
    <property type="protein sequence ID" value="CAG2059496.1"/>
    <property type="molecule type" value="Genomic_DNA"/>
</dbReference>
<dbReference type="PANTHER" id="PTHR14027">
    <property type="entry name" value="RNA POLYMERASE-ASSOCIATED PROTEIN CTR9"/>
    <property type="match status" value="1"/>
</dbReference>
<accession>A0ABN7NUN2</accession>
<keyword evidence="1" id="KW-0677">Repeat</keyword>
<protein>
    <recommendedName>
        <fullName evidence="5">CTR9</fullName>
    </recommendedName>
</protein>
<dbReference type="InterPro" id="IPR019734">
    <property type="entry name" value="TPR_rpt"/>
</dbReference>
<evidence type="ECO:0008006" key="5">
    <source>
        <dbReference type="Google" id="ProtNLM"/>
    </source>
</evidence>
<dbReference type="Gene3D" id="1.25.40.10">
    <property type="entry name" value="Tetratricopeptide repeat domain"/>
    <property type="match status" value="1"/>
</dbReference>
<reference evidence="3" key="1">
    <citation type="submission" date="2021-03" db="EMBL/GenBank/DDBJ databases">
        <authorList>
            <person name="Tran Van P."/>
        </authorList>
    </citation>
    <scope>NUCLEOTIDE SEQUENCE</scope>
</reference>
<gene>
    <name evidence="3" type="ORF">TPAB3V08_LOCUS6459</name>
</gene>
<comment type="caution">
    <text evidence="3">The sequence shown here is derived from an EMBL/GenBank/DDBJ whole genome shotgun (WGS) entry which is preliminary data.</text>
</comment>
<dbReference type="InterPro" id="IPR031101">
    <property type="entry name" value="Ctr9"/>
</dbReference>
<dbReference type="Pfam" id="PF13181">
    <property type="entry name" value="TPR_8"/>
    <property type="match status" value="1"/>
</dbReference>
<evidence type="ECO:0000313" key="4">
    <source>
        <dbReference type="Proteomes" id="UP001153148"/>
    </source>
</evidence>
<keyword evidence="4" id="KW-1185">Reference proteome</keyword>
<organism evidence="3 4">
    <name type="scientific">Timema podura</name>
    <name type="common">Walking stick</name>
    <dbReference type="NCBI Taxonomy" id="61482"/>
    <lineage>
        <taxon>Eukaryota</taxon>
        <taxon>Metazoa</taxon>
        <taxon>Ecdysozoa</taxon>
        <taxon>Arthropoda</taxon>
        <taxon>Hexapoda</taxon>
        <taxon>Insecta</taxon>
        <taxon>Pterygota</taxon>
        <taxon>Neoptera</taxon>
        <taxon>Polyneoptera</taxon>
        <taxon>Phasmatodea</taxon>
        <taxon>Timematodea</taxon>
        <taxon>Timematoidea</taxon>
        <taxon>Timematidae</taxon>
        <taxon>Timema</taxon>
    </lineage>
</organism>
<sequence>MSGSVEIPLRDTDEVIELDFDQLPDGIEVLSILRHEHAELHYWVTLSLEYYKQGKVEDFIRLLEASRLDANVDYRDFEKDQMRALDMLAAYYVQEANREKNKDKKRDLFTKATLLYTTADKIIMYDQNHLLGRAYFCLLEGDKMEQADAQFNFVLNQLPNNIPSLLGKACIAFNKKDFRGSLAFYKKALRTNPNCPAAIRLGMGHCFMKLGNQDKARHVTVPRFCLPFPYLVGHQHRTLSCLITSSGDATVAQWNESPGRHNFRHR</sequence>
<dbReference type="InterPro" id="IPR011990">
    <property type="entry name" value="TPR-like_helical_dom_sf"/>
</dbReference>
<evidence type="ECO:0000256" key="1">
    <source>
        <dbReference type="ARBA" id="ARBA00022737"/>
    </source>
</evidence>
<name>A0ABN7NUN2_TIMPD</name>
<proteinExistence type="predicted"/>
<dbReference type="PANTHER" id="PTHR14027:SF2">
    <property type="entry name" value="RNA POLYMERASE-ASSOCIATED PROTEIN CTR9 HOMOLOG"/>
    <property type="match status" value="1"/>
</dbReference>
<evidence type="ECO:0000313" key="3">
    <source>
        <dbReference type="EMBL" id="CAG2059496.1"/>
    </source>
</evidence>
<evidence type="ECO:0000256" key="2">
    <source>
        <dbReference type="ARBA" id="ARBA00022803"/>
    </source>
</evidence>